<gene>
    <name evidence="1" type="ORF">QVO10_11915</name>
</gene>
<comment type="caution">
    <text evidence="1">The sequence shown here is derived from an EMBL/GenBank/DDBJ whole genome shotgun (WGS) entry which is preliminary data.</text>
</comment>
<organism evidence="1 2">
    <name type="scientific">Bacteroides gallinaceum</name>
    <dbReference type="NCBI Taxonomy" id="1462571"/>
    <lineage>
        <taxon>Bacteria</taxon>
        <taxon>Pseudomonadati</taxon>
        <taxon>Bacteroidota</taxon>
        <taxon>Bacteroidia</taxon>
        <taxon>Bacteroidales</taxon>
        <taxon>Bacteroidaceae</taxon>
        <taxon>Bacteroides</taxon>
    </lineage>
</organism>
<dbReference type="Proteomes" id="UP001167871">
    <property type="component" value="Unassembled WGS sequence"/>
</dbReference>
<sequence>MNALDDLLFQDLAYELDDYISSSPNPKEEYKNNVIPFFITGFKYFNDILNTQEKTILSNIEAVWNTPGSIDIHSLEEIREEVYRYKNSLPMDNIKHQYFALCLKFLTYDFISEGKLEVSLIWLYISGLLGASISRSWLYNNLIERYSQHLSDKFKEIHD</sequence>
<evidence type="ECO:0000313" key="2">
    <source>
        <dbReference type="Proteomes" id="UP001167871"/>
    </source>
</evidence>
<reference evidence="1" key="1">
    <citation type="submission" date="2023-06" db="EMBL/GenBank/DDBJ databases">
        <authorList>
            <person name="Zeman M."/>
            <person name="Kubasova T."/>
            <person name="Jahodarova E."/>
            <person name="Nykrynova M."/>
            <person name="Rychlik I."/>
        </authorList>
    </citation>
    <scope>NUCLEOTIDE SEQUENCE</scope>
    <source>
        <strain evidence="1">84_SSukc20</strain>
    </source>
</reference>
<dbReference type="EMBL" id="JAUEII010000026">
    <property type="protein sequence ID" value="MDN0050084.1"/>
    <property type="molecule type" value="Genomic_DNA"/>
</dbReference>
<keyword evidence="2" id="KW-1185">Reference proteome</keyword>
<name>A0ABT7X7R3_9BACE</name>
<proteinExistence type="predicted"/>
<protein>
    <submittedName>
        <fullName evidence="1">Uncharacterized protein</fullName>
    </submittedName>
</protein>
<reference evidence="1" key="2">
    <citation type="submission" date="2024-05" db="EMBL/GenBank/DDBJ databases">
        <title>Identification and characterization of horizontal gene transfer across gut microbiota members of farm animals based on homology search.</title>
        <authorList>
            <person name="Schwarzerova J."/>
            <person name="Nykrynova M."/>
            <person name="Jureckova K."/>
            <person name="Cejkova D."/>
            <person name="Rychlik I."/>
        </authorList>
    </citation>
    <scope>NUCLEOTIDE SEQUENCE</scope>
    <source>
        <strain evidence="1">84_SSukc20</strain>
    </source>
</reference>
<accession>A0ABT7X7R3</accession>
<evidence type="ECO:0000313" key="1">
    <source>
        <dbReference type="EMBL" id="MDN0050084.1"/>
    </source>
</evidence>
<dbReference type="RefSeq" id="WP_204970503.1">
    <property type="nucleotide sequence ID" value="NZ_JAUEII010000026.1"/>
</dbReference>